<reference evidence="1" key="1">
    <citation type="submission" date="2023-04" db="EMBL/GenBank/DDBJ databases">
        <title>Candida boidinii NBRC 1967.</title>
        <authorList>
            <person name="Ichikawa N."/>
            <person name="Sato H."/>
            <person name="Tonouchi N."/>
        </authorList>
    </citation>
    <scope>NUCLEOTIDE SEQUENCE</scope>
    <source>
        <strain evidence="1">NBRC 1967</strain>
    </source>
</reference>
<accession>A0ACB5TQ06</accession>
<keyword evidence="2" id="KW-1185">Reference proteome</keyword>
<comment type="caution">
    <text evidence="1">The sequence shown here is derived from an EMBL/GenBank/DDBJ whole genome shotgun (WGS) entry which is preliminary data.</text>
</comment>
<name>A0ACB5TQ06_CANBO</name>
<gene>
    <name evidence="1" type="ORF">Cboi01_000283700</name>
</gene>
<protein>
    <submittedName>
        <fullName evidence="1">Unnamed protein product</fullName>
    </submittedName>
</protein>
<proteinExistence type="predicted"/>
<organism evidence="1 2">
    <name type="scientific">Candida boidinii</name>
    <name type="common">Yeast</name>
    <dbReference type="NCBI Taxonomy" id="5477"/>
    <lineage>
        <taxon>Eukaryota</taxon>
        <taxon>Fungi</taxon>
        <taxon>Dikarya</taxon>
        <taxon>Ascomycota</taxon>
        <taxon>Saccharomycotina</taxon>
        <taxon>Pichiomycetes</taxon>
        <taxon>Pichiales</taxon>
        <taxon>Pichiaceae</taxon>
        <taxon>Ogataea</taxon>
        <taxon>Ogataea/Candida clade</taxon>
    </lineage>
</organism>
<evidence type="ECO:0000313" key="1">
    <source>
        <dbReference type="EMBL" id="GME92666.1"/>
    </source>
</evidence>
<dbReference type="EMBL" id="BSXV01001386">
    <property type="protein sequence ID" value="GME92666.1"/>
    <property type="molecule type" value="Genomic_DNA"/>
</dbReference>
<sequence length="450" mass="49207">MSEQQAPQVAQQQPEAPVADEQQQQQQAPVAPVQGQGQAPVSPVAPGQEQQGQPQNTVSATDGGRELSQTILYVGGIHKSVTEDMLKELFSSIGSPIQTIKLLYDKNRPGFHYGFIEYDNNASAENALRSLNGSLLANCPLKISWAYQSQQLKAQDAFNLFIGDLSTEINDETLGKAFSGFQSLIQAHVMWDMKTGRSRGYGFVSFGELQDAERCLATMNEELLGGRPIRLNWASHKQQQNNNHNNQGGNNQGANQGANQGGNNQLHHHHHPRGVMPGMIPGQGVAPLSNGINGPQPIAPNSIPPNTGNGMNGVPPPPPNGNVVPGNNAPLPNNGKPPVMGPPQSYDMVLRQTPNWQTTVYLGNLAHFTTQNDLIPLLQNFGFIVDFKFHPEKGCAFVKYDSHERAALAIFQLSGFTINGRPLKCGWGKDRPPNMQPYQRYQMYPQKQFN</sequence>
<dbReference type="Proteomes" id="UP001165101">
    <property type="component" value="Unassembled WGS sequence"/>
</dbReference>
<evidence type="ECO:0000313" key="2">
    <source>
        <dbReference type="Proteomes" id="UP001165101"/>
    </source>
</evidence>